<accession>A0AAE0IZH2</accession>
<protein>
    <submittedName>
        <fullName evidence="2">Uncharacterized protein</fullName>
    </submittedName>
</protein>
<organism evidence="2 3">
    <name type="scientific">Cercophora scortea</name>
    <dbReference type="NCBI Taxonomy" id="314031"/>
    <lineage>
        <taxon>Eukaryota</taxon>
        <taxon>Fungi</taxon>
        <taxon>Dikarya</taxon>
        <taxon>Ascomycota</taxon>
        <taxon>Pezizomycotina</taxon>
        <taxon>Sordariomycetes</taxon>
        <taxon>Sordariomycetidae</taxon>
        <taxon>Sordariales</taxon>
        <taxon>Lasiosphaeriaceae</taxon>
        <taxon>Cercophora</taxon>
    </lineage>
</organism>
<dbReference type="AlphaFoldDB" id="A0AAE0IZH2"/>
<comment type="caution">
    <text evidence="2">The sequence shown here is derived from an EMBL/GenBank/DDBJ whole genome shotgun (WGS) entry which is preliminary data.</text>
</comment>
<reference evidence="2" key="1">
    <citation type="journal article" date="2023" name="Mol. Phylogenet. Evol.">
        <title>Genome-scale phylogeny and comparative genomics of the fungal order Sordariales.</title>
        <authorList>
            <person name="Hensen N."/>
            <person name="Bonometti L."/>
            <person name="Westerberg I."/>
            <person name="Brannstrom I.O."/>
            <person name="Guillou S."/>
            <person name="Cros-Aarteil S."/>
            <person name="Calhoun S."/>
            <person name="Haridas S."/>
            <person name="Kuo A."/>
            <person name="Mondo S."/>
            <person name="Pangilinan J."/>
            <person name="Riley R."/>
            <person name="LaButti K."/>
            <person name="Andreopoulos B."/>
            <person name="Lipzen A."/>
            <person name="Chen C."/>
            <person name="Yan M."/>
            <person name="Daum C."/>
            <person name="Ng V."/>
            <person name="Clum A."/>
            <person name="Steindorff A."/>
            <person name="Ohm R.A."/>
            <person name="Martin F."/>
            <person name="Silar P."/>
            <person name="Natvig D.O."/>
            <person name="Lalanne C."/>
            <person name="Gautier V."/>
            <person name="Ament-Velasquez S.L."/>
            <person name="Kruys A."/>
            <person name="Hutchinson M.I."/>
            <person name="Powell A.J."/>
            <person name="Barry K."/>
            <person name="Miller A.N."/>
            <person name="Grigoriev I.V."/>
            <person name="Debuchy R."/>
            <person name="Gladieux P."/>
            <person name="Hiltunen Thoren M."/>
            <person name="Johannesson H."/>
        </authorList>
    </citation>
    <scope>NUCLEOTIDE SEQUENCE</scope>
    <source>
        <strain evidence="2">SMH4131-1</strain>
    </source>
</reference>
<evidence type="ECO:0000313" key="3">
    <source>
        <dbReference type="Proteomes" id="UP001286456"/>
    </source>
</evidence>
<feature type="region of interest" description="Disordered" evidence="1">
    <location>
        <begin position="129"/>
        <end position="154"/>
    </location>
</feature>
<name>A0AAE0IZH2_9PEZI</name>
<feature type="compositionally biased region" description="Low complexity" evidence="1">
    <location>
        <begin position="131"/>
        <end position="148"/>
    </location>
</feature>
<keyword evidence="3" id="KW-1185">Reference proteome</keyword>
<feature type="region of interest" description="Disordered" evidence="1">
    <location>
        <begin position="1"/>
        <end position="38"/>
    </location>
</feature>
<dbReference type="Proteomes" id="UP001286456">
    <property type="component" value="Unassembled WGS sequence"/>
</dbReference>
<evidence type="ECO:0000256" key="1">
    <source>
        <dbReference type="SAM" id="MobiDB-lite"/>
    </source>
</evidence>
<gene>
    <name evidence="2" type="ORF">B0T19DRAFT_399406</name>
</gene>
<proteinExistence type="predicted"/>
<sequence>MERTDRDQGPSTQDAQEPLVQAPLRSGAENSGGGVPATATPARVSFSWTVLDDCEVIHVGKEEEKEGGPQRGAKKAFQMNDDRRRNTALSEPVLETFRFMPYHAPHVPGRRWRKKHNVGVGVGVVCRQLSRDSAPSTTPPATDRPTTTDGRRGGCITKTLGRPSQATFGLPLPLHAAEMGIYAQTVFLSWSFLADPSTALVQLRWQSSNDVAATVSTLPRAMRPRLRPRQPARPVEVDPVAFSRSAQARRFWFCDPPQHAHAHAHAHSSSYSCRFRCCRNGSTESLLLDCGVWNEIEDTTARCNCRQGGGGRDDPTAWSGVQPLAAFCLDFREPPLHRAKGFSRPIMATEKLCFDVKDQSEASVIERPSDPQR</sequence>
<feature type="region of interest" description="Disordered" evidence="1">
    <location>
        <begin position="61"/>
        <end position="81"/>
    </location>
</feature>
<dbReference type="EMBL" id="JAUEPO010000002">
    <property type="protein sequence ID" value="KAK3333762.1"/>
    <property type="molecule type" value="Genomic_DNA"/>
</dbReference>
<evidence type="ECO:0000313" key="2">
    <source>
        <dbReference type="EMBL" id="KAK3333762.1"/>
    </source>
</evidence>
<reference evidence="2" key="2">
    <citation type="submission" date="2023-06" db="EMBL/GenBank/DDBJ databases">
        <authorList>
            <consortium name="Lawrence Berkeley National Laboratory"/>
            <person name="Haridas S."/>
            <person name="Hensen N."/>
            <person name="Bonometti L."/>
            <person name="Westerberg I."/>
            <person name="Brannstrom I.O."/>
            <person name="Guillou S."/>
            <person name="Cros-Aarteil S."/>
            <person name="Calhoun S."/>
            <person name="Kuo A."/>
            <person name="Mondo S."/>
            <person name="Pangilinan J."/>
            <person name="Riley R."/>
            <person name="Labutti K."/>
            <person name="Andreopoulos B."/>
            <person name="Lipzen A."/>
            <person name="Chen C."/>
            <person name="Yanf M."/>
            <person name="Daum C."/>
            <person name="Ng V."/>
            <person name="Clum A."/>
            <person name="Steindorff A."/>
            <person name="Ohm R."/>
            <person name="Martin F."/>
            <person name="Silar P."/>
            <person name="Natvig D."/>
            <person name="Lalanne C."/>
            <person name="Gautier V."/>
            <person name="Ament-Velasquez S.L."/>
            <person name="Kruys A."/>
            <person name="Hutchinson M.I."/>
            <person name="Powell A.J."/>
            <person name="Barry K."/>
            <person name="Miller A.N."/>
            <person name="Grigoriev I.V."/>
            <person name="Debuchy R."/>
            <person name="Gladieux P."/>
            <person name="Thoren M.H."/>
            <person name="Johannesson H."/>
        </authorList>
    </citation>
    <scope>NUCLEOTIDE SEQUENCE</scope>
    <source>
        <strain evidence="2">SMH4131-1</strain>
    </source>
</reference>